<sequence>MTNDEDKVRALERLADFVLTITDNLFFTTNPTQPQYVDISQGLQTNIEHLYWATKTLAGDGDKLAILYTVKMEDYDDLYHGYVRMADIGGPDGCQKALRAAITLWYCLSEIVPVGPPVRRVTKLSCSSVNSDYRHWRCIILFAECIFWDRTFTRSHDDSLAFFVTTLYRMSSSPDALRLLKTVDMLASLDATPDSTNQALLACRIRSRSHFYYSIWSYKMVKTGRTDHVVETESEAGHECPTGIKRRIRVAASPNNRQDISRQLATELQDENVVDWRSILDQNSEDQVNQSNPNGVPVGEFQGSVSSTIFEKDQNIRSRGHD</sequence>
<gene>
    <name evidence="2" type="ORF">OBBRIDRAFT_801400</name>
</gene>
<accession>A0A8E2DR77</accession>
<reference evidence="2 3" key="1">
    <citation type="submission" date="2016-07" db="EMBL/GenBank/DDBJ databases">
        <title>Draft genome of the white-rot fungus Obba rivulosa 3A-2.</title>
        <authorList>
            <consortium name="DOE Joint Genome Institute"/>
            <person name="Miettinen O."/>
            <person name="Riley R."/>
            <person name="Acob R."/>
            <person name="Barry K."/>
            <person name="Cullen D."/>
            <person name="De Vries R."/>
            <person name="Hainaut M."/>
            <person name="Hatakka A."/>
            <person name="Henrissat B."/>
            <person name="Hilden K."/>
            <person name="Kuo R."/>
            <person name="Labutti K."/>
            <person name="Lipzen A."/>
            <person name="Makela M.R."/>
            <person name="Sandor L."/>
            <person name="Spatafora J.W."/>
            <person name="Grigoriev I.V."/>
            <person name="Hibbett D.S."/>
        </authorList>
    </citation>
    <scope>NUCLEOTIDE SEQUENCE [LARGE SCALE GENOMIC DNA]</scope>
    <source>
        <strain evidence="2 3">3A-2</strain>
    </source>
</reference>
<dbReference type="AlphaFoldDB" id="A0A8E2DR77"/>
<feature type="compositionally biased region" description="Basic and acidic residues" evidence="1">
    <location>
        <begin position="310"/>
        <end position="322"/>
    </location>
</feature>
<organism evidence="2 3">
    <name type="scientific">Obba rivulosa</name>
    <dbReference type="NCBI Taxonomy" id="1052685"/>
    <lineage>
        <taxon>Eukaryota</taxon>
        <taxon>Fungi</taxon>
        <taxon>Dikarya</taxon>
        <taxon>Basidiomycota</taxon>
        <taxon>Agaricomycotina</taxon>
        <taxon>Agaricomycetes</taxon>
        <taxon>Polyporales</taxon>
        <taxon>Gelatoporiaceae</taxon>
        <taxon>Obba</taxon>
    </lineage>
</organism>
<name>A0A8E2DR77_9APHY</name>
<keyword evidence="3" id="KW-1185">Reference proteome</keyword>
<evidence type="ECO:0000256" key="1">
    <source>
        <dbReference type="SAM" id="MobiDB-lite"/>
    </source>
</evidence>
<feature type="region of interest" description="Disordered" evidence="1">
    <location>
        <begin position="284"/>
        <end position="322"/>
    </location>
</feature>
<evidence type="ECO:0000313" key="2">
    <source>
        <dbReference type="EMBL" id="OCH94231.1"/>
    </source>
</evidence>
<proteinExistence type="predicted"/>
<protein>
    <submittedName>
        <fullName evidence="2">Uncharacterized protein</fullName>
    </submittedName>
</protein>
<evidence type="ECO:0000313" key="3">
    <source>
        <dbReference type="Proteomes" id="UP000250043"/>
    </source>
</evidence>
<dbReference type="EMBL" id="KV722346">
    <property type="protein sequence ID" value="OCH94231.1"/>
    <property type="molecule type" value="Genomic_DNA"/>
</dbReference>
<dbReference type="Proteomes" id="UP000250043">
    <property type="component" value="Unassembled WGS sequence"/>
</dbReference>
<feature type="compositionally biased region" description="Polar residues" evidence="1">
    <location>
        <begin position="284"/>
        <end position="294"/>
    </location>
</feature>